<name>Q229W6_TETTS</name>
<feature type="domain" description="Cyclic nucleotide-binding" evidence="9">
    <location>
        <begin position="629"/>
        <end position="730"/>
    </location>
</feature>
<feature type="transmembrane region" description="Helical" evidence="8">
    <location>
        <begin position="526"/>
        <end position="547"/>
    </location>
</feature>
<feature type="transmembrane region" description="Helical" evidence="8">
    <location>
        <begin position="312"/>
        <end position="331"/>
    </location>
</feature>
<evidence type="ECO:0000256" key="6">
    <source>
        <dbReference type="ARBA" id="ARBA00023136"/>
    </source>
</evidence>
<dbReference type="GO" id="GO:0098855">
    <property type="term" value="C:HCN channel complex"/>
    <property type="evidence" value="ECO:0007669"/>
    <property type="project" value="TreeGrafter"/>
</dbReference>
<evidence type="ECO:0000256" key="8">
    <source>
        <dbReference type="SAM" id="Phobius"/>
    </source>
</evidence>
<organism evidence="10 11">
    <name type="scientific">Tetrahymena thermophila (strain SB210)</name>
    <dbReference type="NCBI Taxonomy" id="312017"/>
    <lineage>
        <taxon>Eukaryota</taxon>
        <taxon>Sar</taxon>
        <taxon>Alveolata</taxon>
        <taxon>Ciliophora</taxon>
        <taxon>Intramacronucleata</taxon>
        <taxon>Oligohymenophorea</taxon>
        <taxon>Hymenostomatida</taxon>
        <taxon>Tetrahymenina</taxon>
        <taxon>Tetrahymenidae</taxon>
        <taxon>Tetrahymena</taxon>
    </lineage>
</organism>
<dbReference type="InParanoid" id="Q229W6"/>
<dbReference type="InterPro" id="IPR051413">
    <property type="entry name" value="K/Na_HCN_channel"/>
</dbReference>
<dbReference type="PANTHER" id="PTHR45689:SF5">
    <property type="entry name" value="I[[H]] CHANNEL, ISOFORM E"/>
    <property type="match status" value="1"/>
</dbReference>
<feature type="transmembrane region" description="Helical" evidence="8">
    <location>
        <begin position="396"/>
        <end position="421"/>
    </location>
</feature>
<feature type="region of interest" description="Disordered" evidence="7">
    <location>
        <begin position="907"/>
        <end position="951"/>
    </location>
</feature>
<dbReference type="Gene3D" id="1.10.287.630">
    <property type="entry name" value="Helix hairpin bin"/>
    <property type="match status" value="1"/>
</dbReference>
<dbReference type="SUPFAM" id="SSF51206">
    <property type="entry name" value="cAMP-binding domain-like"/>
    <property type="match status" value="1"/>
</dbReference>
<dbReference type="InterPro" id="IPR018490">
    <property type="entry name" value="cNMP-bd_dom_sf"/>
</dbReference>
<keyword evidence="6 8" id="KW-0472">Membrane</keyword>
<dbReference type="PROSITE" id="PS50042">
    <property type="entry name" value="CNMP_BINDING_3"/>
    <property type="match status" value="1"/>
</dbReference>
<dbReference type="eggNOG" id="KOG0500">
    <property type="taxonomic scope" value="Eukaryota"/>
</dbReference>
<dbReference type="EMBL" id="GG662578">
    <property type="protein sequence ID" value="EAR82088.2"/>
    <property type="molecule type" value="Genomic_DNA"/>
</dbReference>
<evidence type="ECO:0000259" key="9">
    <source>
        <dbReference type="PROSITE" id="PS50042"/>
    </source>
</evidence>
<dbReference type="RefSeq" id="XP_001029751.2">
    <property type="nucleotide sequence ID" value="XM_001029751.2"/>
</dbReference>
<dbReference type="SUPFAM" id="SSF81324">
    <property type="entry name" value="Voltage-gated potassium channels"/>
    <property type="match status" value="1"/>
</dbReference>
<dbReference type="Gene3D" id="1.10.287.70">
    <property type="match status" value="1"/>
</dbReference>
<dbReference type="Pfam" id="PF00520">
    <property type="entry name" value="Ion_trans"/>
    <property type="match status" value="1"/>
</dbReference>
<evidence type="ECO:0000256" key="2">
    <source>
        <dbReference type="ARBA" id="ARBA00022448"/>
    </source>
</evidence>
<dbReference type="GO" id="GO:0005249">
    <property type="term" value="F:voltage-gated potassium channel activity"/>
    <property type="evidence" value="ECO:0007669"/>
    <property type="project" value="TreeGrafter"/>
</dbReference>
<accession>Q229W6</accession>
<protein>
    <submittedName>
        <fullName evidence="10">Cation channel family protein, putative</fullName>
    </submittedName>
</protein>
<comment type="subcellular location">
    <subcellularLocation>
        <location evidence="1">Membrane</location>
        <topology evidence="1">Multi-pass membrane protein</topology>
    </subcellularLocation>
</comment>
<keyword evidence="4 8" id="KW-1133">Transmembrane helix</keyword>
<dbReference type="InterPro" id="IPR014710">
    <property type="entry name" value="RmlC-like_jellyroll"/>
</dbReference>
<dbReference type="GeneID" id="7841119"/>
<evidence type="ECO:0000256" key="1">
    <source>
        <dbReference type="ARBA" id="ARBA00004141"/>
    </source>
</evidence>
<reference evidence="11" key="1">
    <citation type="journal article" date="2006" name="PLoS Biol.">
        <title>Macronuclear genome sequence of the ciliate Tetrahymena thermophila, a model eukaryote.</title>
        <authorList>
            <person name="Eisen J.A."/>
            <person name="Coyne R.S."/>
            <person name="Wu M."/>
            <person name="Wu D."/>
            <person name="Thiagarajan M."/>
            <person name="Wortman J.R."/>
            <person name="Badger J.H."/>
            <person name="Ren Q."/>
            <person name="Amedeo P."/>
            <person name="Jones K.M."/>
            <person name="Tallon L.J."/>
            <person name="Delcher A.L."/>
            <person name="Salzberg S.L."/>
            <person name="Silva J.C."/>
            <person name="Haas B.J."/>
            <person name="Majoros W.H."/>
            <person name="Farzad M."/>
            <person name="Carlton J.M."/>
            <person name="Smith R.K. Jr."/>
            <person name="Garg J."/>
            <person name="Pearlman R.E."/>
            <person name="Karrer K.M."/>
            <person name="Sun L."/>
            <person name="Manning G."/>
            <person name="Elde N.C."/>
            <person name="Turkewitz A.P."/>
            <person name="Asai D.J."/>
            <person name="Wilkes D.E."/>
            <person name="Wang Y."/>
            <person name="Cai H."/>
            <person name="Collins K."/>
            <person name="Stewart B.A."/>
            <person name="Lee S.R."/>
            <person name="Wilamowska K."/>
            <person name="Weinberg Z."/>
            <person name="Ruzzo W.L."/>
            <person name="Wloga D."/>
            <person name="Gaertig J."/>
            <person name="Frankel J."/>
            <person name="Tsao C.-C."/>
            <person name="Gorovsky M.A."/>
            <person name="Keeling P.J."/>
            <person name="Waller R.F."/>
            <person name="Patron N.J."/>
            <person name="Cherry J.M."/>
            <person name="Stover N.A."/>
            <person name="Krieger C.J."/>
            <person name="del Toro C."/>
            <person name="Ryder H.F."/>
            <person name="Williamson S.C."/>
            <person name="Barbeau R.A."/>
            <person name="Hamilton E.P."/>
            <person name="Orias E."/>
        </authorList>
    </citation>
    <scope>NUCLEOTIDE SEQUENCE [LARGE SCALE GENOMIC DNA]</scope>
    <source>
        <strain evidence="11">SB210</strain>
    </source>
</reference>
<dbReference type="HOGENOM" id="CLU_285988_0_0_1"/>
<evidence type="ECO:0000313" key="10">
    <source>
        <dbReference type="EMBL" id="EAR82088.2"/>
    </source>
</evidence>
<dbReference type="InterPro" id="IPR005821">
    <property type="entry name" value="Ion_trans_dom"/>
</dbReference>
<dbReference type="KEGG" id="tet:TTHERM_01326870"/>
<dbReference type="InterPro" id="IPR000595">
    <property type="entry name" value="cNMP-bd_dom"/>
</dbReference>
<keyword evidence="2" id="KW-0813">Transport</keyword>
<evidence type="ECO:0000256" key="7">
    <source>
        <dbReference type="SAM" id="MobiDB-lite"/>
    </source>
</evidence>
<evidence type="ECO:0000256" key="5">
    <source>
        <dbReference type="ARBA" id="ARBA00023065"/>
    </source>
</evidence>
<feature type="transmembrane region" description="Helical" evidence="8">
    <location>
        <begin position="495"/>
        <end position="514"/>
    </location>
</feature>
<dbReference type="GO" id="GO:0035725">
    <property type="term" value="P:sodium ion transmembrane transport"/>
    <property type="evidence" value="ECO:0007669"/>
    <property type="project" value="TreeGrafter"/>
</dbReference>
<gene>
    <name evidence="10" type="ORF">TTHERM_01326870</name>
</gene>
<feature type="compositionally biased region" description="Polar residues" evidence="7">
    <location>
        <begin position="932"/>
        <end position="951"/>
    </location>
</feature>
<evidence type="ECO:0000256" key="3">
    <source>
        <dbReference type="ARBA" id="ARBA00022692"/>
    </source>
</evidence>
<feature type="transmembrane region" description="Helical" evidence="8">
    <location>
        <begin position="442"/>
        <end position="466"/>
    </location>
</feature>
<feature type="transmembrane region" description="Helical" evidence="8">
    <location>
        <begin position="281"/>
        <end position="300"/>
    </location>
</feature>
<keyword evidence="3 8" id="KW-0812">Transmembrane</keyword>
<dbReference type="PANTHER" id="PTHR45689">
    <property type="entry name" value="I[[H]] CHANNEL, ISOFORM E"/>
    <property type="match status" value="1"/>
</dbReference>
<dbReference type="GO" id="GO:0003254">
    <property type="term" value="P:regulation of membrane depolarization"/>
    <property type="evidence" value="ECO:0007669"/>
    <property type="project" value="TreeGrafter"/>
</dbReference>
<keyword evidence="11" id="KW-1185">Reference proteome</keyword>
<evidence type="ECO:0000256" key="4">
    <source>
        <dbReference type="ARBA" id="ARBA00022989"/>
    </source>
</evidence>
<keyword evidence="5" id="KW-0406">Ion transport</keyword>
<dbReference type="Proteomes" id="UP000009168">
    <property type="component" value="Unassembled WGS sequence"/>
</dbReference>
<sequence>MSILINRSIYQINKDGIENRRKLFESKQMKKNEKEQSDEKIVFQETFQNRDKDENQEQNMFDFFTLSQQESIVNQQKTDNQQKEQLQINYNDALDASKNDDSLQNMNQSTHINPINLQAMVKRDALTPRQRFSNRKITKKDINFINTIINRSQFNTSNTPNNRLEKSRLKISNLASYFQLDGDKNLEPTYFKLLSFFYAYKFLKTLLTGFINQNIYFLSDLQMKIINDKSYFAQGMSFKNQQQTNDTQRYSNIFERLLNLRTQQNTEQNIISKQSFKIKRYFSSFIQFFSRLLFKSFVIINPNNLFLKLWDLIYLLFFFAIFLTYPFYLCFVNGESDSLPKQIVYIIQIIQIITSLFDILLTSQTGIYVFGEIVLKREIIYKQYVSQLLTLDTFCILVQLLGIWTGYGFPNFLAILFRITSVKDKFSRMDWHRKLKQKLSSYYDLIKLISFLLIVIHIFGCGFYFVGYISVKSGLEETNWIIKNNIQNSNIFDQYIRSIYFITITMVTIGYGDITPVNSIEIIYSVFISFITCGLFGYCINFIGSIFTELSKKSKEFQKKLLVITKYLNSRNIDQSNQIRVLKYLEYLDESQEENILEGYNILNSCSKDIKEDIMKQFYGSVIKKSRLFKDTFSKEFIESLSLKMQERCFAPGETIIERGQKLESLYFITRGQTEYFFDKKDQKNSICIFGNQVIDLRIFMAQQKSDISIRSKGITVVSYFDHQTFLNTICQYQEDYEKYIQLRDQFQNDQRFQYPCRSCGQYKHNIFDCPQITLQVDKSAFLKRFTINYDQERNFEKSKRRTNKFQSLSQIHLVKKKLKLARYNVISNLIDGYDSLKNTSTFFENNDDKEFFMLLPKINCLKLIESYKKTDEYQIDLTRQKLQTETLINVKNIQFADDILQYTDSMSSNSSSESSDDDSSSQQSIDENDQKLCSKSQTSRQSCGNKNELNSCSKVTEENNSIANLEDENKINTKNQADDDILNQTSRYFQKEKHNSFASLISQDFTRGHENQKNNTCSNYANNKNLVQFFNEENSILEKSSTSDFITFKQRGGHKHNSLIQNQHSLNQSKYKNNQLSSTNITLDGEEINKCISQQKSQYVGLKQYMQGNIESFSNNNNNTQNINQNYANVTNSNNPNNTEIINMQKNFIDQMKYILSQLEQNKTNLKSIDKQDIKERYHKQSTLNTKSERRKSKMLAFNLNNQIGSQVFKKKSTQDIFDKQQTTHFQNPIKDFIDYQTNFIHYQKSDYQQTNSLAQQNTDCLFGKCGFYFDAVKEYQHYYPKFNYTCVIKAYKRQKQFQIKNIKQSPIKQNTIKQNEHQVIIKQQKSSQIDLTNNQSQIKLCGSFS</sequence>
<dbReference type="CDD" id="cd00038">
    <property type="entry name" value="CAP_ED"/>
    <property type="match status" value="1"/>
</dbReference>
<proteinExistence type="predicted"/>
<dbReference type="Gene3D" id="2.60.120.10">
    <property type="entry name" value="Jelly Rolls"/>
    <property type="match status" value="1"/>
</dbReference>
<evidence type="ECO:0000313" key="11">
    <source>
        <dbReference type="Proteomes" id="UP000009168"/>
    </source>
</evidence>
<dbReference type="OrthoDB" id="421226at2759"/>